<evidence type="ECO:0000256" key="1">
    <source>
        <dbReference type="SAM" id="Phobius"/>
    </source>
</evidence>
<keyword evidence="3" id="KW-1185">Reference proteome</keyword>
<dbReference type="Proteomes" id="UP000470470">
    <property type="component" value="Unassembled WGS sequence"/>
</dbReference>
<feature type="transmembrane region" description="Helical" evidence="1">
    <location>
        <begin position="70"/>
        <end position="91"/>
    </location>
</feature>
<accession>A0A7K3WHG7</accession>
<name>A0A7K3WHG7_9ACTN</name>
<dbReference type="AlphaFoldDB" id="A0A7K3WHG7"/>
<sequence>MTSTLTAPTTTATARPHVRTTGVPLTALTALEVRKSLSTRSGKLVAIAATLVAPAAITVVLLAGEEAGRAVEMIAVLGSLGALVLLALGVLSTAGEWTHRTVQTTFLTVPRRGRVVTAKVVAAAGLGAVLTAVGVGVACALLALGGDGVTWDGTARAAAVLVAGGAAFTVVGAGIGAALTNAPAALTGAYLVVLGVFPVLLTARPEIGEKLDPTTSLVLLAAGPATATPVLVLTGWVLLSVVAGTLVTLRRAVA</sequence>
<gene>
    <name evidence="2" type="ORF">G1H19_18280</name>
</gene>
<keyword evidence="1" id="KW-1133">Transmembrane helix</keyword>
<keyword evidence="1" id="KW-0812">Transmembrane</keyword>
<keyword evidence="1" id="KW-0472">Membrane</keyword>
<proteinExistence type="predicted"/>
<comment type="caution">
    <text evidence="2">The sequence shown here is derived from an EMBL/GenBank/DDBJ whole genome shotgun (WGS) entry which is preliminary data.</text>
</comment>
<organism evidence="2 3">
    <name type="scientific">Goekera deserti</name>
    <dbReference type="NCBI Taxonomy" id="2497753"/>
    <lineage>
        <taxon>Bacteria</taxon>
        <taxon>Bacillati</taxon>
        <taxon>Actinomycetota</taxon>
        <taxon>Actinomycetes</taxon>
        <taxon>Geodermatophilales</taxon>
        <taxon>Geodermatophilaceae</taxon>
        <taxon>Goekera</taxon>
    </lineage>
</organism>
<feature type="transmembrane region" description="Helical" evidence="1">
    <location>
        <begin position="186"/>
        <end position="207"/>
    </location>
</feature>
<reference evidence="2 3" key="1">
    <citation type="submission" date="2020-02" db="EMBL/GenBank/DDBJ databases">
        <title>The whole genome sequence of CPCC 205119.</title>
        <authorList>
            <person name="Jiang Z."/>
        </authorList>
    </citation>
    <scope>NUCLEOTIDE SEQUENCE [LARGE SCALE GENOMIC DNA]</scope>
    <source>
        <strain evidence="2 3">CPCC 205119</strain>
    </source>
</reference>
<feature type="transmembrane region" description="Helical" evidence="1">
    <location>
        <begin position="227"/>
        <end position="249"/>
    </location>
</feature>
<feature type="transmembrane region" description="Helical" evidence="1">
    <location>
        <begin position="157"/>
        <end position="179"/>
    </location>
</feature>
<dbReference type="RefSeq" id="WP_152730554.1">
    <property type="nucleotide sequence ID" value="NZ_JAABOZ010000002.1"/>
</dbReference>
<dbReference type="EMBL" id="JAAGWK010000026">
    <property type="protein sequence ID" value="NEL55928.1"/>
    <property type="molecule type" value="Genomic_DNA"/>
</dbReference>
<protein>
    <submittedName>
        <fullName evidence="2">Uncharacterized protein</fullName>
    </submittedName>
</protein>
<evidence type="ECO:0000313" key="2">
    <source>
        <dbReference type="EMBL" id="NEL55928.1"/>
    </source>
</evidence>
<evidence type="ECO:0000313" key="3">
    <source>
        <dbReference type="Proteomes" id="UP000470470"/>
    </source>
</evidence>
<feature type="transmembrane region" description="Helical" evidence="1">
    <location>
        <begin position="120"/>
        <end position="145"/>
    </location>
</feature>
<feature type="transmembrane region" description="Helical" evidence="1">
    <location>
        <begin position="44"/>
        <end position="64"/>
    </location>
</feature>